<evidence type="ECO:0000313" key="3">
    <source>
        <dbReference type="Proteomes" id="UP000001444"/>
    </source>
</evidence>
<gene>
    <name evidence="2" type="ordered locus">SCAB_87331</name>
</gene>
<dbReference type="RefSeq" id="WP_013006106.1">
    <property type="nucleotide sequence ID" value="NC_013929.1"/>
</dbReference>
<sequence>MPPTNDHLLPSRAVRQLRRIRAFYATAASVWAALAVWEGWQHPGSRPLWVAALLLVVFTGLFSVTSLWLWRHRTAVTAAAGAPARRGAPRRIAPARGAA</sequence>
<keyword evidence="1" id="KW-1133">Transmembrane helix</keyword>
<keyword evidence="3" id="KW-1185">Reference proteome</keyword>
<keyword evidence="1" id="KW-0472">Membrane</keyword>
<protein>
    <submittedName>
        <fullName evidence="2">Putative membrane protein</fullName>
    </submittedName>
</protein>
<dbReference type="GeneID" id="24309990"/>
<dbReference type="EMBL" id="FN554889">
    <property type="protein sequence ID" value="CBG75672.1"/>
    <property type="molecule type" value="Genomic_DNA"/>
</dbReference>
<dbReference type="STRING" id="680198.SCAB_87331"/>
<evidence type="ECO:0000313" key="2">
    <source>
        <dbReference type="EMBL" id="CBG75672.1"/>
    </source>
</evidence>
<dbReference type="KEGG" id="scb:SCAB_87331"/>
<feature type="transmembrane region" description="Helical" evidence="1">
    <location>
        <begin position="20"/>
        <end position="37"/>
    </location>
</feature>
<reference evidence="2 3" key="1">
    <citation type="journal article" date="2010" name="Mol. Plant Microbe Interact.">
        <title>Streptomyces scabies 87-22 contains a coronafacic acid-like biosynthetic cluster that contributes to plant-microbe interactions.</title>
        <authorList>
            <person name="Bignell D.R."/>
            <person name="Seipke R.F."/>
            <person name="Huguet-Tapia J.C."/>
            <person name="Chambers A.H."/>
            <person name="Parry R.J."/>
            <person name="Loria R."/>
        </authorList>
    </citation>
    <scope>NUCLEOTIDE SEQUENCE [LARGE SCALE GENOMIC DNA]</scope>
    <source>
        <strain evidence="2 3">87.22</strain>
    </source>
</reference>
<keyword evidence="1" id="KW-0812">Transmembrane</keyword>
<evidence type="ECO:0000256" key="1">
    <source>
        <dbReference type="SAM" id="Phobius"/>
    </source>
</evidence>
<dbReference type="Proteomes" id="UP000001444">
    <property type="component" value="Chromosome"/>
</dbReference>
<proteinExistence type="predicted"/>
<dbReference type="AlphaFoldDB" id="C9Z4P3"/>
<dbReference type="eggNOG" id="ENOG5032FEK">
    <property type="taxonomic scope" value="Bacteria"/>
</dbReference>
<accession>C9Z4P3</accession>
<feature type="transmembrane region" description="Helical" evidence="1">
    <location>
        <begin position="49"/>
        <end position="70"/>
    </location>
</feature>
<dbReference type="HOGENOM" id="CLU_155282_0_0_11"/>
<organism evidence="2 3">
    <name type="scientific">Streptomyces scabiei (strain 87.22)</name>
    <dbReference type="NCBI Taxonomy" id="680198"/>
    <lineage>
        <taxon>Bacteria</taxon>
        <taxon>Bacillati</taxon>
        <taxon>Actinomycetota</taxon>
        <taxon>Actinomycetes</taxon>
        <taxon>Kitasatosporales</taxon>
        <taxon>Streptomycetaceae</taxon>
        <taxon>Streptomyces</taxon>
    </lineage>
</organism>
<name>C9Z4P3_STRSW</name>